<dbReference type="Gene3D" id="3.40.50.720">
    <property type="entry name" value="NAD(P)-binding Rossmann-like Domain"/>
    <property type="match status" value="3"/>
</dbReference>
<proteinExistence type="predicted"/>
<dbReference type="Pfam" id="PF13450">
    <property type="entry name" value="NAD_binding_8"/>
    <property type="match status" value="1"/>
</dbReference>
<dbReference type="EMBL" id="FNOM01000010">
    <property type="protein sequence ID" value="SDX56945.1"/>
    <property type="molecule type" value="Genomic_DNA"/>
</dbReference>
<dbReference type="PANTHER" id="PTHR21197:SF0">
    <property type="entry name" value="UDP-GALACTOPYRANOSE MUTASE"/>
    <property type="match status" value="1"/>
</dbReference>
<organism evidence="2 3">
    <name type="scientific">Roseicitreum antarcticum</name>
    <dbReference type="NCBI Taxonomy" id="564137"/>
    <lineage>
        <taxon>Bacteria</taxon>
        <taxon>Pseudomonadati</taxon>
        <taxon>Pseudomonadota</taxon>
        <taxon>Alphaproteobacteria</taxon>
        <taxon>Rhodobacterales</taxon>
        <taxon>Paracoccaceae</taxon>
        <taxon>Roseicitreum</taxon>
    </lineage>
</organism>
<dbReference type="SUPFAM" id="SSF54373">
    <property type="entry name" value="FAD-linked reductases, C-terminal domain"/>
    <property type="match status" value="1"/>
</dbReference>
<evidence type="ECO:0000313" key="3">
    <source>
        <dbReference type="Proteomes" id="UP000198539"/>
    </source>
</evidence>
<feature type="domain" description="UDP-galactopyranose mutase C-terminal" evidence="1">
    <location>
        <begin position="177"/>
        <end position="376"/>
    </location>
</feature>
<evidence type="ECO:0000313" key="2">
    <source>
        <dbReference type="EMBL" id="SDX56945.1"/>
    </source>
</evidence>
<dbReference type="InterPro" id="IPR015899">
    <property type="entry name" value="UDP-GalPyranose_mutase_C"/>
</dbReference>
<gene>
    <name evidence="2" type="ORF">SAMN04488238_11036</name>
</gene>
<dbReference type="GO" id="GO:0050660">
    <property type="term" value="F:flavin adenine dinucleotide binding"/>
    <property type="evidence" value="ECO:0007669"/>
    <property type="project" value="TreeGrafter"/>
</dbReference>
<dbReference type="PANTHER" id="PTHR21197">
    <property type="entry name" value="UDP-GALACTOPYRANOSE MUTASE"/>
    <property type="match status" value="1"/>
</dbReference>
<reference evidence="2 3" key="1">
    <citation type="submission" date="2016-10" db="EMBL/GenBank/DDBJ databases">
        <authorList>
            <person name="de Groot N.N."/>
        </authorList>
    </citation>
    <scope>NUCLEOTIDE SEQUENCE [LARGE SCALE GENOMIC DNA]</scope>
    <source>
        <strain evidence="2 3">CGMCC 1.8894</strain>
    </source>
</reference>
<dbReference type="Proteomes" id="UP000198539">
    <property type="component" value="Unassembled WGS sequence"/>
</dbReference>
<dbReference type="GO" id="GO:0008767">
    <property type="term" value="F:UDP-galactopyranose mutase activity"/>
    <property type="evidence" value="ECO:0007669"/>
    <property type="project" value="InterPro"/>
</dbReference>
<dbReference type="STRING" id="564137.SAMN04488238_11036"/>
<dbReference type="AlphaFoldDB" id="A0A1H3CS40"/>
<dbReference type="SUPFAM" id="SSF51971">
    <property type="entry name" value="Nucleotide-binding domain"/>
    <property type="match status" value="1"/>
</dbReference>
<sequence length="411" mass="46286">MNLPLCLKRQGARSLESDTDMTEQPPIPARKLHVAMVGAGLSGAVAGRALAEAGCRVTVLEVRPHVAGNCHTERCPETGVMVHVYGPHIFHTDDAQVWEYVNRFATMMPYHHRVRATAQDQVYALPVNLHTINQFFGQTLRPDAARAFVAERSQDNADPQNFEEQALQMIGRELYEAFFQGYTTKQWGCSPRALPAAILKRLPLRFNYDDSYFAHRFQGMPRDGYTDMVARILDHSGITLHLNTPFVAADADAFDHVFWSGPLDGWFDHDIGHLGYRTLDFERFTAPGDWQGCAVMNYTDADMPFTRITEHKHFAPWEAHEKSVLYREYSRACGPGDIPYYPIRLVAEQALLARYVARAQALSGVTFMGRLGSYRYLDMDVTIREALNTAGMFLRQTHAGTPMPGFAVSPL</sequence>
<name>A0A1H3CS40_9RHOB</name>
<keyword evidence="3" id="KW-1185">Reference proteome</keyword>
<evidence type="ECO:0000259" key="1">
    <source>
        <dbReference type="Pfam" id="PF03275"/>
    </source>
</evidence>
<accession>A0A1H3CS40</accession>
<dbReference type="GO" id="GO:0005829">
    <property type="term" value="C:cytosol"/>
    <property type="evidence" value="ECO:0007669"/>
    <property type="project" value="TreeGrafter"/>
</dbReference>
<dbReference type="Pfam" id="PF03275">
    <property type="entry name" value="GLF"/>
    <property type="match status" value="1"/>
</dbReference>
<protein>
    <submittedName>
        <fullName evidence="2">UDP-galactopyranose mutase</fullName>
    </submittedName>
</protein>